<keyword evidence="2" id="KW-0808">Transferase</keyword>
<dbReference type="GeneID" id="68357975"/>
<keyword evidence="2" id="KW-0548">Nucleotidyltransferase</keyword>
<dbReference type="GO" id="GO:0003964">
    <property type="term" value="F:RNA-directed DNA polymerase activity"/>
    <property type="evidence" value="ECO:0007669"/>
    <property type="project" value="UniProtKB-KW"/>
</dbReference>
<sequence>MGKVLSLVNFDVKGAYNGVFRIGFYNGSQRGFARELVRWVDAFCSERTASITVNGHCTAQQELPQAGLPQGSPLSPILFLFFNADLVTGSTAESNRDGIQSIIDRALEWEKRSGATFEGDKTTIIHFTRMAERSSSSPFVIKGRTIWPQENAKVLGWSWMQNYDIRSIWHERHRRDWKPRCS</sequence>
<evidence type="ECO:0000259" key="1">
    <source>
        <dbReference type="PROSITE" id="PS50878"/>
    </source>
</evidence>
<reference evidence="2" key="1">
    <citation type="submission" date="2021-09" db="EMBL/GenBank/DDBJ databases">
        <title>A high-quality genome of the endoparasitic fungus Hirsutella rhossiliensis with a comparison of Hirsutella genomes reveals transposable elements contributing to genome size variation.</title>
        <authorList>
            <person name="Lin R."/>
            <person name="Jiao Y."/>
            <person name="Sun X."/>
            <person name="Ling J."/>
            <person name="Xie B."/>
            <person name="Cheng X."/>
        </authorList>
    </citation>
    <scope>NUCLEOTIDE SEQUENCE</scope>
    <source>
        <strain evidence="2">HR02</strain>
    </source>
</reference>
<dbReference type="AlphaFoldDB" id="A0A9P8SFW0"/>
<dbReference type="PANTHER" id="PTHR33481">
    <property type="entry name" value="REVERSE TRANSCRIPTASE"/>
    <property type="match status" value="1"/>
</dbReference>
<evidence type="ECO:0000313" key="3">
    <source>
        <dbReference type="Proteomes" id="UP000824596"/>
    </source>
</evidence>
<organism evidence="2 3">
    <name type="scientific">Hirsutella rhossiliensis</name>
    <dbReference type="NCBI Taxonomy" id="111463"/>
    <lineage>
        <taxon>Eukaryota</taxon>
        <taxon>Fungi</taxon>
        <taxon>Dikarya</taxon>
        <taxon>Ascomycota</taxon>
        <taxon>Pezizomycotina</taxon>
        <taxon>Sordariomycetes</taxon>
        <taxon>Hypocreomycetidae</taxon>
        <taxon>Hypocreales</taxon>
        <taxon>Ophiocordycipitaceae</taxon>
        <taxon>Hirsutella</taxon>
    </lineage>
</organism>
<dbReference type="PANTHER" id="PTHR33481:SF1">
    <property type="entry name" value="ENDONUCLEASE_EXONUCLEASE_PHOSPHATASE DOMAIN-CONTAINING PROTEIN-RELATED"/>
    <property type="match status" value="1"/>
</dbReference>
<name>A0A9P8SFW0_9HYPO</name>
<dbReference type="RefSeq" id="XP_044717338.1">
    <property type="nucleotide sequence ID" value="XM_044867317.1"/>
</dbReference>
<keyword evidence="3" id="KW-1185">Reference proteome</keyword>
<feature type="domain" description="Reverse transcriptase" evidence="1">
    <location>
        <begin position="1"/>
        <end position="159"/>
    </location>
</feature>
<gene>
    <name evidence="2" type="ORF">HRG_08846</name>
</gene>
<accession>A0A9P8SFW0</accession>
<dbReference type="InterPro" id="IPR000477">
    <property type="entry name" value="RT_dom"/>
</dbReference>
<keyword evidence="2" id="KW-0695">RNA-directed DNA polymerase</keyword>
<dbReference type="EMBL" id="JAIZPD010000011">
    <property type="protein sequence ID" value="KAH0959825.1"/>
    <property type="molecule type" value="Genomic_DNA"/>
</dbReference>
<dbReference type="OrthoDB" id="6243574at2759"/>
<proteinExistence type="predicted"/>
<dbReference type="PROSITE" id="PS50878">
    <property type="entry name" value="RT_POL"/>
    <property type="match status" value="1"/>
</dbReference>
<comment type="caution">
    <text evidence="2">The sequence shown here is derived from an EMBL/GenBank/DDBJ whole genome shotgun (WGS) entry which is preliminary data.</text>
</comment>
<dbReference type="Proteomes" id="UP000824596">
    <property type="component" value="Unassembled WGS sequence"/>
</dbReference>
<evidence type="ECO:0000313" key="2">
    <source>
        <dbReference type="EMBL" id="KAH0959825.1"/>
    </source>
</evidence>
<protein>
    <submittedName>
        <fullName evidence="2">Reverse transcriptase (RNA-dependent DNA polymerase) domain-containing protein</fullName>
    </submittedName>
</protein>